<organism evidence="2 3">
    <name type="scientific">Mycobacterium phage LizLemon</name>
    <dbReference type="NCBI Taxonomy" id="1527533"/>
    <lineage>
        <taxon>Viruses</taxon>
        <taxon>Duplodnaviria</taxon>
        <taxon>Heunggongvirae</taxon>
        <taxon>Uroviricota</taxon>
        <taxon>Caudoviricetes</taxon>
        <taxon>Bclasvirinae</taxon>
        <taxon>Rosebushvirus</taxon>
        <taxon>Rosebushvirus rosebush</taxon>
    </lineage>
</organism>
<dbReference type="EMBL" id="KM101117">
    <property type="protein sequence ID" value="AIK68816.1"/>
    <property type="molecule type" value="Genomic_DNA"/>
</dbReference>
<evidence type="ECO:0000313" key="2">
    <source>
        <dbReference type="EMBL" id="AIK68816.1"/>
    </source>
</evidence>
<feature type="domain" description="Minor tail protein gp31 C-terminal" evidence="1">
    <location>
        <begin position="112"/>
        <end position="135"/>
    </location>
</feature>
<dbReference type="Pfam" id="PF24243">
    <property type="entry name" value="Phage_tail_C"/>
    <property type="match status" value="1"/>
</dbReference>
<accession>A0A076YJF4</accession>
<sequence length="138" mass="14181">MSEIVFALDMSKPVGQRMSPELIAEIQAVAPSVVVNGSITEAKLKDKAVTTPKLNEGAVTSPKIATGGVETENLADAGVTTSKVADGAITADKAGTGVSKATDADGEPIENDFRFVTASQFAAIESPDPNITYMIGPD</sequence>
<reference evidence="2 3" key="1">
    <citation type="submission" date="2014-06" db="EMBL/GenBank/DDBJ databases">
        <authorList>
            <person name="Pfaffle P.K."/>
            <person name="Tobiason D.M."/>
            <person name="Arnold K."/>
            <person name="Ash A."/>
            <person name="Austin Q."/>
            <person name="Brahm K."/>
            <person name="Carberry B."/>
            <person name="Grant J."/>
            <person name="Leckie K."/>
            <person name="Meder A."/>
            <person name="Newsom A."/>
            <person name="Reinecke M."/>
            <person name="Rognrud K."/>
            <person name="Serrano M.G."/>
            <person name="Buck G."/>
            <person name="Lee V."/>
            <person name="Wang Y."/>
            <person name="Carvalho R."/>
            <person name="Voegtly L."/>
            <person name="Shi R."/>
            <person name="Duckworth R."/>
            <person name="Johnson A."/>
            <person name="Loviza R."/>
            <person name="Walstead R."/>
            <person name="Shah Z."/>
            <person name="Kiflezghi M."/>
            <person name="Wade K."/>
            <person name="Anders K.R."/>
            <person name="Braun M.A."/>
            <person name="Delesalle V.A."/>
            <person name="Hughes L.E."/>
            <person name="Ware V.C."/>
            <person name="Bradley K.W."/>
            <person name="Barker L.P."/>
            <person name="Asai D.J."/>
            <person name="Bowman C.A."/>
            <person name="Russell D.A."/>
            <person name="Pope W.H."/>
            <person name="Jacobs-Sera D."/>
            <person name="Hendrix R.W."/>
            <person name="Hatfull G.F."/>
        </authorList>
    </citation>
    <scope>NUCLEOTIDE SEQUENCE [LARGE SCALE GENOMIC DNA]</scope>
</reference>
<name>A0A076YJF4_9CAUD</name>
<evidence type="ECO:0000313" key="3">
    <source>
        <dbReference type="Proteomes" id="UP000230449"/>
    </source>
</evidence>
<evidence type="ECO:0000259" key="1">
    <source>
        <dbReference type="Pfam" id="PF24243"/>
    </source>
</evidence>
<dbReference type="Proteomes" id="UP000230449">
    <property type="component" value="Segment"/>
</dbReference>
<proteinExistence type="predicted"/>
<protein>
    <recommendedName>
        <fullName evidence="1">Minor tail protein gp31 C-terminal domain-containing protein</fullName>
    </recommendedName>
</protein>
<gene>
    <name evidence="2" type="ORF">PBI_LIZLEMON_42</name>
</gene>
<dbReference type="InterPro" id="IPR056923">
    <property type="entry name" value="Minor_tail_gp31_C"/>
</dbReference>